<dbReference type="Gene3D" id="3.80.10.10">
    <property type="entry name" value="Ribonuclease Inhibitor"/>
    <property type="match status" value="1"/>
</dbReference>
<reference evidence="2 3" key="2">
    <citation type="submission" date="2024-10" db="EMBL/GenBank/DDBJ databases">
        <authorList>
            <person name="Ryan C."/>
        </authorList>
    </citation>
    <scope>NUCLEOTIDE SEQUENCE [LARGE SCALE GENOMIC DNA]</scope>
</reference>
<dbReference type="InterPro" id="IPR001810">
    <property type="entry name" value="F-box_dom"/>
</dbReference>
<dbReference type="SUPFAM" id="SSF52047">
    <property type="entry name" value="RNI-like"/>
    <property type="match status" value="1"/>
</dbReference>
<gene>
    <name evidence="2" type="ORF">URODEC1_LOCUS79325</name>
</gene>
<evidence type="ECO:0000313" key="3">
    <source>
        <dbReference type="Proteomes" id="UP001497457"/>
    </source>
</evidence>
<dbReference type="PANTHER" id="PTHR34223:SF98">
    <property type="entry name" value="OS04G0440901 PROTEIN"/>
    <property type="match status" value="1"/>
</dbReference>
<dbReference type="PANTHER" id="PTHR34223">
    <property type="entry name" value="OS11G0201299 PROTEIN"/>
    <property type="match status" value="1"/>
</dbReference>
<dbReference type="Pfam" id="PF00646">
    <property type="entry name" value="F-box"/>
    <property type="match status" value="1"/>
</dbReference>
<dbReference type="InterPro" id="IPR032675">
    <property type="entry name" value="LRR_dom_sf"/>
</dbReference>
<keyword evidence="3" id="KW-1185">Reference proteome</keyword>
<evidence type="ECO:0000259" key="1">
    <source>
        <dbReference type="PROSITE" id="PS50181"/>
    </source>
</evidence>
<dbReference type="InterPro" id="IPR036047">
    <property type="entry name" value="F-box-like_dom_sf"/>
</dbReference>
<dbReference type="Proteomes" id="UP001497457">
    <property type="component" value="Chromosome 30rd"/>
</dbReference>
<dbReference type="AlphaFoldDB" id="A0ABC9CX04"/>
<dbReference type="SUPFAM" id="SSF81383">
    <property type="entry name" value="F-box domain"/>
    <property type="match status" value="1"/>
</dbReference>
<organism evidence="2 3">
    <name type="scientific">Urochloa decumbens</name>
    <dbReference type="NCBI Taxonomy" id="240449"/>
    <lineage>
        <taxon>Eukaryota</taxon>
        <taxon>Viridiplantae</taxon>
        <taxon>Streptophyta</taxon>
        <taxon>Embryophyta</taxon>
        <taxon>Tracheophyta</taxon>
        <taxon>Spermatophyta</taxon>
        <taxon>Magnoliopsida</taxon>
        <taxon>Liliopsida</taxon>
        <taxon>Poales</taxon>
        <taxon>Poaceae</taxon>
        <taxon>PACMAD clade</taxon>
        <taxon>Panicoideae</taxon>
        <taxon>Panicodae</taxon>
        <taxon>Paniceae</taxon>
        <taxon>Melinidinae</taxon>
        <taxon>Urochloa</taxon>
    </lineage>
</organism>
<dbReference type="EMBL" id="OZ075140">
    <property type="protein sequence ID" value="CAL5027363.1"/>
    <property type="molecule type" value="Genomic_DNA"/>
</dbReference>
<dbReference type="InterPro" id="IPR053197">
    <property type="entry name" value="F-box_SCFL_complex_component"/>
</dbReference>
<evidence type="ECO:0000313" key="2">
    <source>
        <dbReference type="EMBL" id="CAL5027363.1"/>
    </source>
</evidence>
<accession>A0ABC9CX04</accession>
<sequence>MEVAAKRSRAAGGSAPDRLSALPDDLRRRVLSFLSSRQSVRTTVLSKQWVDLWRSVPAINLYSLEFERERKRNNALRKMNDFTSKFLMLHNTECLDVFGLHIPSYIRYYHPRLDVHRWIPRGIKYQPLVIEIYAHQSVIPCLGSAFHRLKKLDLSDLSLDHSFSERLNSGCPVLEDLVLDGCSNEFAGGIQSDTLKNLVVNYCRSDVAVALVVRAPSSISVMDDCQFGVSQKGQTILVGSLFNVTSLTLEGFGATAFLDKELDNFPTFDDLRTLSLMRCPSSKSDVQKFKALGRFLQKSPNLEKLTMQHFWYSEGTERKALKCDQPFLETVRPVVGPIEFPVLENLRNLFLNKCDLRDDFRILRHLLQSSPNLETLTVWCCELPEGPAEGKGKAKSRSLNLVCCQCNKLKSTEIIYKKGGKVQELVNFLLDISHSAPENKMTLAKV</sequence>
<name>A0ABC9CX04_9POAL</name>
<proteinExistence type="predicted"/>
<reference evidence="3" key="1">
    <citation type="submission" date="2024-06" db="EMBL/GenBank/DDBJ databases">
        <authorList>
            <person name="Ryan C."/>
        </authorList>
    </citation>
    <scope>NUCLEOTIDE SEQUENCE [LARGE SCALE GENOMIC DNA]</scope>
</reference>
<protein>
    <recommendedName>
        <fullName evidence="1">F-box domain-containing protein</fullName>
    </recommendedName>
</protein>
<feature type="domain" description="F-box" evidence="1">
    <location>
        <begin position="16"/>
        <end position="69"/>
    </location>
</feature>
<dbReference type="PROSITE" id="PS50181">
    <property type="entry name" value="FBOX"/>
    <property type="match status" value="1"/>
</dbReference>